<proteinExistence type="predicted"/>
<sequence length="22" mass="2634">MPKLGENGKINQRMLIEFNWNT</sequence>
<evidence type="ECO:0000313" key="1">
    <source>
        <dbReference type="EMBL" id="JAH66165.1"/>
    </source>
</evidence>
<name>A0A0E9ULN1_ANGAN</name>
<reference evidence="1" key="2">
    <citation type="journal article" date="2015" name="Fish Shellfish Immunol.">
        <title>Early steps in the European eel (Anguilla anguilla)-Vibrio vulnificus interaction in the gills: Role of the RtxA13 toxin.</title>
        <authorList>
            <person name="Callol A."/>
            <person name="Pajuelo D."/>
            <person name="Ebbesson L."/>
            <person name="Teles M."/>
            <person name="MacKenzie S."/>
            <person name="Amaro C."/>
        </authorList>
    </citation>
    <scope>NUCLEOTIDE SEQUENCE</scope>
</reference>
<protein>
    <submittedName>
        <fullName evidence="1">Uncharacterized protein</fullName>
    </submittedName>
</protein>
<organism evidence="1">
    <name type="scientific">Anguilla anguilla</name>
    <name type="common">European freshwater eel</name>
    <name type="synonym">Muraena anguilla</name>
    <dbReference type="NCBI Taxonomy" id="7936"/>
    <lineage>
        <taxon>Eukaryota</taxon>
        <taxon>Metazoa</taxon>
        <taxon>Chordata</taxon>
        <taxon>Craniata</taxon>
        <taxon>Vertebrata</taxon>
        <taxon>Euteleostomi</taxon>
        <taxon>Actinopterygii</taxon>
        <taxon>Neopterygii</taxon>
        <taxon>Teleostei</taxon>
        <taxon>Anguilliformes</taxon>
        <taxon>Anguillidae</taxon>
        <taxon>Anguilla</taxon>
    </lineage>
</organism>
<reference evidence="1" key="1">
    <citation type="submission" date="2014-11" db="EMBL/GenBank/DDBJ databases">
        <authorList>
            <person name="Amaro Gonzalez C."/>
        </authorList>
    </citation>
    <scope>NUCLEOTIDE SEQUENCE</scope>
</reference>
<dbReference type="EMBL" id="GBXM01042412">
    <property type="protein sequence ID" value="JAH66165.1"/>
    <property type="molecule type" value="Transcribed_RNA"/>
</dbReference>
<dbReference type="AlphaFoldDB" id="A0A0E9ULN1"/>
<accession>A0A0E9ULN1</accession>